<comment type="caution">
    <text evidence="13">The sequence shown here is derived from an EMBL/GenBank/DDBJ whole genome shotgun (WGS) entry which is preliminary data.</text>
</comment>
<reference evidence="13" key="1">
    <citation type="submission" date="2022-08" db="EMBL/GenBank/DDBJ databases">
        <authorList>
            <consortium name="DOE Joint Genome Institute"/>
            <person name="Min B."/>
            <person name="Riley R."/>
            <person name="Sierra-Patev S."/>
            <person name="Naranjo-Ortiz M."/>
            <person name="Looney B."/>
            <person name="Konkel Z."/>
            <person name="Slot J.C."/>
            <person name="Sakamoto Y."/>
            <person name="Steenwyk J.L."/>
            <person name="Rokas A."/>
            <person name="Carro J."/>
            <person name="Camarero S."/>
            <person name="Ferreira P."/>
            <person name="Molpeceres G."/>
            <person name="Ruiz-Duenas F.J."/>
            <person name="Serrano A."/>
            <person name="Henrissat B."/>
            <person name="Drula E."/>
            <person name="Hughes K.W."/>
            <person name="Mata J.L."/>
            <person name="Ishikawa N.K."/>
            <person name="Vargas-Isla R."/>
            <person name="Ushijima S."/>
            <person name="Smith C.A."/>
            <person name="Ahrendt S."/>
            <person name="Andreopoulos W."/>
            <person name="He G."/>
            <person name="Labutti K."/>
            <person name="Lipzen A."/>
            <person name="Ng V."/>
            <person name="Sandor L."/>
            <person name="Barry K."/>
            <person name="Martinez A.T."/>
            <person name="Xiao Y."/>
            <person name="Gibbons J.G."/>
            <person name="Terashima K."/>
            <person name="Hibbett D.S."/>
            <person name="Grigoriev I.V."/>
        </authorList>
    </citation>
    <scope>NUCLEOTIDE SEQUENCE</scope>
    <source>
        <strain evidence="13">TFB10827</strain>
    </source>
</reference>
<keyword evidence="8" id="KW-0234">DNA repair</keyword>
<name>A0ABQ8Q8R0_9AGAR</name>
<evidence type="ECO:0000256" key="11">
    <source>
        <dbReference type="ARBA" id="ARBA00049348"/>
    </source>
</evidence>
<dbReference type="Proteomes" id="UP001163828">
    <property type="component" value="Unassembled WGS sequence"/>
</dbReference>
<dbReference type="PROSITE" id="PS00374">
    <property type="entry name" value="MGMT"/>
    <property type="match status" value="1"/>
</dbReference>
<dbReference type="EMBL" id="MU790681">
    <property type="protein sequence ID" value="KAJ3994848.1"/>
    <property type="molecule type" value="Genomic_DNA"/>
</dbReference>
<evidence type="ECO:0000256" key="4">
    <source>
        <dbReference type="ARBA" id="ARBA00015377"/>
    </source>
</evidence>
<evidence type="ECO:0000259" key="12">
    <source>
        <dbReference type="Pfam" id="PF01035"/>
    </source>
</evidence>
<keyword evidence="14" id="KW-1185">Reference proteome</keyword>
<dbReference type="InterPro" id="IPR036217">
    <property type="entry name" value="MethylDNA_cys_MeTrfase_DNAb"/>
</dbReference>
<keyword evidence="7" id="KW-0227">DNA damage</keyword>
<gene>
    <name evidence="13" type="ORF">F5050DRAFT_1771388</name>
</gene>
<evidence type="ECO:0000313" key="14">
    <source>
        <dbReference type="Proteomes" id="UP001163828"/>
    </source>
</evidence>
<evidence type="ECO:0000256" key="1">
    <source>
        <dbReference type="ARBA" id="ARBA00001286"/>
    </source>
</evidence>
<dbReference type="InterPro" id="IPR014048">
    <property type="entry name" value="MethylDNA_cys_MeTrfase_DNA-bd"/>
</dbReference>
<accession>A0ABQ8Q8R0</accession>
<dbReference type="CDD" id="cd06445">
    <property type="entry name" value="ATase"/>
    <property type="match status" value="1"/>
</dbReference>
<dbReference type="InterPro" id="IPR036388">
    <property type="entry name" value="WH-like_DNA-bd_sf"/>
</dbReference>
<evidence type="ECO:0000313" key="13">
    <source>
        <dbReference type="EMBL" id="KAJ3994848.1"/>
    </source>
</evidence>
<dbReference type="Pfam" id="PF01035">
    <property type="entry name" value="DNA_binding_1"/>
    <property type="match status" value="1"/>
</dbReference>
<keyword evidence="5" id="KW-0489">Methyltransferase</keyword>
<evidence type="ECO:0000256" key="2">
    <source>
        <dbReference type="ARBA" id="ARBA00008711"/>
    </source>
</evidence>
<evidence type="ECO:0000256" key="5">
    <source>
        <dbReference type="ARBA" id="ARBA00022603"/>
    </source>
</evidence>
<dbReference type="Gene3D" id="1.10.10.10">
    <property type="entry name" value="Winged helix-like DNA-binding domain superfamily/Winged helix DNA-binding domain"/>
    <property type="match status" value="1"/>
</dbReference>
<keyword evidence="6" id="KW-0808">Transferase</keyword>
<evidence type="ECO:0000256" key="6">
    <source>
        <dbReference type="ARBA" id="ARBA00022679"/>
    </source>
</evidence>
<dbReference type="InterPro" id="IPR001497">
    <property type="entry name" value="MethylDNA_cys_MeTrfase_AS"/>
</dbReference>
<evidence type="ECO:0000256" key="8">
    <source>
        <dbReference type="ARBA" id="ARBA00023204"/>
    </source>
</evidence>
<evidence type="ECO:0000256" key="3">
    <source>
        <dbReference type="ARBA" id="ARBA00011918"/>
    </source>
</evidence>
<evidence type="ECO:0000256" key="10">
    <source>
        <dbReference type="ARBA" id="ARBA00031621"/>
    </source>
</evidence>
<protein>
    <recommendedName>
        <fullName evidence="4">Methylated-DNA--protein-cysteine methyltransferase</fullName>
        <ecNumber evidence="3">2.1.1.63</ecNumber>
    </recommendedName>
    <alternativeName>
        <fullName evidence="9">6-O-methylguanine-DNA methyltransferase</fullName>
    </alternativeName>
    <alternativeName>
        <fullName evidence="10">O-6-methylguanine-DNA-alkyltransferase</fullName>
    </alternativeName>
</protein>
<sequence length="105" mass="12076">MSSCWRLTSFRYELPYIALVVLPRSSLPAVGSALRNNPFAPYIPCHRVIASSLYIGGFVGEWGPDSKTKTQYHRKVAILKEEGVKFTEKGYLQEKERVWKDNRKI</sequence>
<dbReference type="PANTHER" id="PTHR10815:SF13">
    <property type="entry name" value="METHYLATED-DNA--PROTEIN-CYSTEINE METHYLTRANSFERASE"/>
    <property type="match status" value="1"/>
</dbReference>
<proteinExistence type="inferred from homology"/>
<dbReference type="SUPFAM" id="SSF46767">
    <property type="entry name" value="Methylated DNA-protein cysteine methyltransferase, C-terminal domain"/>
    <property type="match status" value="1"/>
</dbReference>
<evidence type="ECO:0000256" key="9">
    <source>
        <dbReference type="ARBA" id="ARBA00030795"/>
    </source>
</evidence>
<comment type="catalytic activity">
    <reaction evidence="11">
        <text>a 6-O-methyl-2'-deoxyguanosine in DNA + L-cysteinyl-[protein] = S-methyl-L-cysteinyl-[protein] + a 2'-deoxyguanosine in DNA</text>
        <dbReference type="Rhea" id="RHEA:24000"/>
        <dbReference type="Rhea" id="RHEA-COMP:10131"/>
        <dbReference type="Rhea" id="RHEA-COMP:10132"/>
        <dbReference type="Rhea" id="RHEA-COMP:11367"/>
        <dbReference type="Rhea" id="RHEA-COMP:11368"/>
        <dbReference type="ChEBI" id="CHEBI:29950"/>
        <dbReference type="ChEBI" id="CHEBI:82612"/>
        <dbReference type="ChEBI" id="CHEBI:85445"/>
        <dbReference type="ChEBI" id="CHEBI:85448"/>
        <dbReference type="EC" id="2.1.1.63"/>
    </reaction>
</comment>
<comment type="catalytic activity">
    <reaction evidence="1">
        <text>a 4-O-methyl-thymidine in DNA + L-cysteinyl-[protein] = a thymidine in DNA + S-methyl-L-cysteinyl-[protein]</text>
        <dbReference type="Rhea" id="RHEA:53428"/>
        <dbReference type="Rhea" id="RHEA-COMP:10131"/>
        <dbReference type="Rhea" id="RHEA-COMP:10132"/>
        <dbReference type="Rhea" id="RHEA-COMP:13555"/>
        <dbReference type="Rhea" id="RHEA-COMP:13556"/>
        <dbReference type="ChEBI" id="CHEBI:29950"/>
        <dbReference type="ChEBI" id="CHEBI:82612"/>
        <dbReference type="ChEBI" id="CHEBI:137386"/>
        <dbReference type="ChEBI" id="CHEBI:137387"/>
        <dbReference type="EC" id="2.1.1.63"/>
    </reaction>
</comment>
<comment type="similarity">
    <text evidence="2">Belongs to the MGMT family.</text>
</comment>
<organism evidence="13 14">
    <name type="scientific">Lentinula boryana</name>
    <dbReference type="NCBI Taxonomy" id="40481"/>
    <lineage>
        <taxon>Eukaryota</taxon>
        <taxon>Fungi</taxon>
        <taxon>Dikarya</taxon>
        <taxon>Basidiomycota</taxon>
        <taxon>Agaricomycotina</taxon>
        <taxon>Agaricomycetes</taxon>
        <taxon>Agaricomycetidae</taxon>
        <taxon>Agaricales</taxon>
        <taxon>Marasmiineae</taxon>
        <taxon>Omphalotaceae</taxon>
        <taxon>Lentinula</taxon>
    </lineage>
</organism>
<evidence type="ECO:0000256" key="7">
    <source>
        <dbReference type="ARBA" id="ARBA00022763"/>
    </source>
</evidence>
<feature type="domain" description="Methylated-DNA-[protein]-cysteine S-methyltransferase DNA binding" evidence="12">
    <location>
        <begin position="24"/>
        <end position="83"/>
    </location>
</feature>
<dbReference type="EC" id="2.1.1.63" evidence="3"/>
<dbReference type="PANTHER" id="PTHR10815">
    <property type="entry name" value="METHYLATED-DNA--PROTEIN-CYSTEINE METHYLTRANSFERASE"/>
    <property type="match status" value="1"/>
</dbReference>